<dbReference type="GO" id="GO:0016787">
    <property type="term" value="F:hydrolase activity"/>
    <property type="evidence" value="ECO:0007669"/>
    <property type="project" value="UniProtKB-KW"/>
</dbReference>
<protein>
    <submittedName>
        <fullName evidence="3">Murein hydrolase</fullName>
    </submittedName>
</protein>
<name>A0A552VCC2_9FIRM</name>
<evidence type="ECO:0000313" key="3">
    <source>
        <dbReference type="EMBL" id="TRW28069.1"/>
    </source>
</evidence>
<dbReference type="EMBL" id="VJXW01000003">
    <property type="protein sequence ID" value="TRW28069.1"/>
    <property type="molecule type" value="Genomic_DNA"/>
</dbReference>
<evidence type="ECO:0000313" key="4">
    <source>
        <dbReference type="Proteomes" id="UP000319424"/>
    </source>
</evidence>
<dbReference type="AlphaFoldDB" id="A0A552VCC2"/>
<keyword evidence="1" id="KW-1133">Transmembrane helix</keyword>
<comment type="caution">
    <text evidence="3">The sequence shown here is derived from an EMBL/GenBank/DDBJ whole genome shotgun (WGS) entry which is preliminary data.</text>
</comment>
<keyword evidence="1" id="KW-0812">Transmembrane</keyword>
<dbReference type="Gene3D" id="3.90.70.10">
    <property type="entry name" value="Cysteine proteinases"/>
    <property type="match status" value="1"/>
</dbReference>
<dbReference type="Pfam" id="PF13529">
    <property type="entry name" value="Peptidase_C39_2"/>
    <property type="match status" value="1"/>
</dbReference>
<dbReference type="RefSeq" id="WP_144015746.1">
    <property type="nucleotide sequence ID" value="NZ_VJXW01000003.1"/>
</dbReference>
<gene>
    <name evidence="3" type="ORF">FL857_03495</name>
</gene>
<dbReference type="InterPro" id="IPR039564">
    <property type="entry name" value="Peptidase_C39-like"/>
</dbReference>
<evidence type="ECO:0000256" key="1">
    <source>
        <dbReference type="SAM" id="Phobius"/>
    </source>
</evidence>
<proteinExistence type="predicted"/>
<dbReference type="OrthoDB" id="3186156at2"/>
<organism evidence="3 4">
    <name type="scientific">Criibacterium bergeronii</name>
    <dbReference type="NCBI Taxonomy" id="1871336"/>
    <lineage>
        <taxon>Bacteria</taxon>
        <taxon>Bacillati</taxon>
        <taxon>Bacillota</taxon>
        <taxon>Clostridia</taxon>
        <taxon>Peptostreptococcales</taxon>
        <taxon>Filifactoraceae</taxon>
        <taxon>Criibacterium</taxon>
    </lineage>
</organism>
<sequence>MVSGLGAIGKTLAKNLIVNFAMKKIDEDELPRKILTFIIVIVLIVAILVFSFICLSPLSFLSSFFLGIDFDTVVEIKTSYGYMQEQDKDYLKNKGIEHTSTDNEGNTTTYETDEYSDLYIENNTSCVYYNQADGRWKNHPYAGTTSYWAACGPTSMSMVVSTLTGKDINPPIMMDICTNSGYACNGAGSYHSIVPGISKQFGLKCTGIGYDKAKLKAALENGNLVVALMGKGHFTKGGHFIVLRGITSDGQVLVNDPSSNIRTGKSWDLDIFPNEAIKWASSGGPFWVISK</sequence>
<dbReference type="Proteomes" id="UP000319424">
    <property type="component" value="Unassembled WGS sequence"/>
</dbReference>
<evidence type="ECO:0000259" key="2">
    <source>
        <dbReference type="Pfam" id="PF13529"/>
    </source>
</evidence>
<reference evidence="3 4" key="1">
    <citation type="submission" date="2019-07" db="EMBL/GenBank/DDBJ databases">
        <title>Criibacterium bergeronii gen. nov., sp. nov. isolated from human clinical samples.</title>
        <authorList>
            <person name="Maheux A.F."/>
            <person name="Boudreau D.K."/>
            <person name="Berube E."/>
            <person name="Brodeur S."/>
            <person name="Bernard K.A."/>
            <person name="Abed J.Y."/>
            <person name="Ducrey E."/>
            <person name="Guay E.F."/>
            <person name="Raymond F."/>
            <person name="Corbeil J."/>
            <person name="Domingo M.-C."/>
            <person name="Roy P.H."/>
            <person name="Boissinot M."/>
            <person name="Tocheva E.I."/>
            <person name="Omar R.F."/>
        </authorList>
    </citation>
    <scope>NUCLEOTIDE SEQUENCE [LARGE SCALE GENOMIC DNA]</scope>
    <source>
        <strain evidence="3 4">CCRI-24246</strain>
    </source>
</reference>
<feature type="transmembrane region" description="Helical" evidence="1">
    <location>
        <begin position="34"/>
        <end position="55"/>
    </location>
</feature>
<keyword evidence="1" id="KW-0472">Membrane</keyword>
<keyword evidence="3" id="KW-0378">Hydrolase</keyword>
<accession>A0A552VCC2</accession>
<feature type="domain" description="Peptidase C39-like" evidence="2">
    <location>
        <begin position="128"/>
        <end position="257"/>
    </location>
</feature>